<organism evidence="1">
    <name type="scientific">marine sediment metagenome</name>
    <dbReference type="NCBI Taxonomy" id="412755"/>
    <lineage>
        <taxon>unclassified sequences</taxon>
        <taxon>metagenomes</taxon>
        <taxon>ecological metagenomes</taxon>
    </lineage>
</organism>
<dbReference type="AlphaFoldDB" id="A0A0F9JNN8"/>
<evidence type="ECO:0000313" key="1">
    <source>
        <dbReference type="EMBL" id="KKM00583.1"/>
    </source>
</evidence>
<name>A0A0F9JNN8_9ZZZZ</name>
<dbReference type="EMBL" id="LAZR01017400">
    <property type="protein sequence ID" value="KKM00583.1"/>
    <property type="molecule type" value="Genomic_DNA"/>
</dbReference>
<reference evidence="1" key="1">
    <citation type="journal article" date="2015" name="Nature">
        <title>Complex archaea that bridge the gap between prokaryotes and eukaryotes.</title>
        <authorList>
            <person name="Spang A."/>
            <person name="Saw J.H."/>
            <person name="Jorgensen S.L."/>
            <person name="Zaremba-Niedzwiedzka K."/>
            <person name="Martijn J."/>
            <person name="Lind A.E."/>
            <person name="van Eijk R."/>
            <person name="Schleper C."/>
            <person name="Guy L."/>
            <person name="Ettema T.J."/>
        </authorList>
    </citation>
    <scope>NUCLEOTIDE SEQUENCE</scope>
</reference>
<accession>A0A0F9JNN8</accession>
<proteinExistence type="predicted"/>
<gene>
    <name evidence="1" type="ORF">LCGC14_1802970</name>
</gene>
<comment type="caution">
    <text evidence="1">The sequence shown here is derived from an EMBL/GenBank/DDBJ whole genome shotgun (WGS) entry which is preliminary data.</text>
</comment>
<sequence length="111" mass="12613">MKRTSNVPGMIRWIKKGGGTFTLNNRIIKQGQRFDARLEDIPEAFRDVVVRLDREVKEVLPVAPAQPSKVEYFVKHKAGGYYNVVDVDGKIQNEKAMKKDKAEDLIAALQK</sequence>
<protein>
    <submittedName>
        <fullName evidence="1">Uncharacterized protein</fullName>
    </submittedName>
</protein>